<dbReference type="PANTHER" id="PTHR43046">
    <property type="entry name" value="GDP-MANNOSE MANNOSYL HYDROLASE"/>
    <property type="match status" value="1"/>
</dbReference>
<evidence type="ECO:0000313" key="4">
    <source>
        <dbReference type="EMBL" id="MBW7459720.1"/>
    </source>
</evidence>
<gene>
    <name evidence="4" type="ORF">K0U00_37240</name>
</gene>
<name>A0ABS7CFL0_9BACL</name>
<dbReference type="CDD" id="cd18880">
    <property type="entry name" value="NUDIX_ADPRase"/>
    <property type="match status" value="1"/>
</dbReference>
<proteinExistence type="predicted"/>
<sequence>MTYHIRVRPTALIIENDAVLLVEYEDEDGIHYNLPGGGAEPGETVIDGVLRELMEETKAEADVGPLAFVYECAPHKQSGEYPADTPHALNLIFECKLKPGSVPGLPEIPDPDQSAVRWVPLSELASIILFPNIKEQIIHYAAQRRSIELIEDHQLDCYVHNSQKRSD</sequence>
<dbReference type="EMBL" id="JAHZIK010001791">
    <property type="protein sequence ID" value="MBW7459720.1"/>
    <property type="molecule type" value="Genomic_DNA"/>
</dbReference>
<evidence type="ECO:0000259" key="3">
    <source>
        <dbReference type="PROSITE" id="PS51462"/>
    </source>
</evidence>
<dbReference type="SUPFAM" id="SSF55811">
    <property type="entry name" value="Nudix"/>
    <property type="match status" value="1"/>
</dbReference>
<keyword evidence="2" id="KW-0378">Hydrolase</keyword>
<dbReference type="RefSeq" id="WP_210039585.1">
    <property type="nucleotide sequence ID" value="NZ_JBHLVU010000005.1"/>
</dbReference>
<accession>A0ABS7CFL0</accession>
<dbReference type="InterPro" id="IPR000086">
    <property type="entry name" value="NUDIX_hydrolase_dom"/>
</dbReference>
<comment type="cofactor">
    <cofactor evidence="1">
        <name>Mg(2+)</name>
        <dbReference type="ChEBI" id="CHEBI:18420"/>
    </cofactor>
</comment>
<organism evidence="4 5">
    <name type="scientific">Paenibacillus sepulcri</name>
    <dbReference type="NCBI Taxonomy" id="359917"/>
    <lineage>
        <taxon>Bacteria</taxon>
        <taxon>Bacillati</taxon>
        <taxon>Bacillota</taxon>
        <taxon>Bacilli</taxon>
        <taxon>Bacillales</taxon>
        <taxon>Paenibacillaceae</taxon>
        <taxon>Paenibacillus</taxon>
    </lineage>
</organism>
<dbReference type="Pfam" id="PF00293">
    <property type="entry name" value="NUDIX"/>
    <property type="match status" value="1"/>
</dbReference>
<dbReference type="InterPro" id="IPR015797">
    <property type="entry name" value="NUDIX_hydrolase-like_dom_sf"/>
</dbReference>
<protein>
    <submittedName>
        <fullName evidence="4">NUDIX domain-containing protein</fullName>
    </submittedName>
</protein>
<comment type="caution">
    <text evidence="4">The sequence shown here is derived from an EMBL/GenBank/DDBJ whole genome shotgun (WGS) entry which is preliminary data.</text>
</comment>
<dbReference type="Gene3D" id="3.90.79.10">
    <property type="entry name" value="Nucleoside Triphosphate Pyrophosphohydrolase"/>
    <property type="match status" value="1"/>
</dbReference>
<evidence type="ECO:0000256" key="2">
    <source>
        <dbReference type="ARBA" id="ARBA00022801"/>
    </source>
</evidence>
<reference evidence="4 5" key="1">
    <citation type="submission" date="2021-07" db="EMBL/GenBank/DDBJ databases">
        <title>Paenibacillus radiodurans sp. nov., isolated from the southeastern edge of Tengger Desert.</title>
        <authorList>
            <person name="Zhang G."/>
        </authorList>
    </citation>
    <scope>NUCLEOTIDE SEQUENCE [LARGE SCALE GENOMIC DNA]</scope>
    <source>
        <strain evidence="4 5">CCM 7311</strain>
    </source>
</reference>
<dbReference type="PROSITE" id="PS51462">
    <property type="entry name" value="NUDIX"/>
    <property type="match status" value="1"/>
</dbReference>
<evidence type="ECO:0000313" key="5">
    <source>
        <dbReference type="Proteomes" id="UP001519887"/>
    </source>
</evidence>
<dbReference type="Proteomes" id="UP001519887">
    <property type="component" value="Unassembled WGS sequence"/>
</dbReference>
<dbReference type="PANTHER" id="PTHR43046:SF14">
    <property type="entry name" value="MUTT_NUDIX FAMILY PROTEIN"/>
    <property type="match status" value="1"/>
</dbReference>
<feature type="domain" description="Nudix hydrolase" evidence="3">
    <location>
        <begin position="3"/>
        <end position="143"/>
    </location>
</feature>
<keyword evidence="5" id="KW-1185">Reference proteome</keyword>
<evidence type="ECO:0000256" key="1">
    <source>
        <dbReference type="ARBA" id="ARBA00001946"/>
    </source>
</evidence>